<dbReference type="AlphaFoldDB" id="A0A1E5RN06"/>
<name>A0A1E5RN06_9ASCO</name>
<evidence type="ECO:0000313" key="2">
    <source>
        <dbReference type="EMBL" id="OEJ88270.1"/>
    </source>
</evidence>
<evidence type="ECO:0000313" key="3">
    <source>
        <dbReference type="Proteomes" id="UP000095728"/>
    </source>
</evidence>
<reference evidence="3" key="1">
    <citation type="journal article" date="2016" name="Genome Announc.">
        <title>Genome sequences of three species of Hanseniaspora isolated from spontaneous wine fermentations.</title>
        <authorList>
            <person name="Sternes P.R."/>
            <person name="Lee D."/>
            <person name="Kutyna D.R."/>
            <person name="Borneman A.R."/>
        </authorList>
    </citation>
    <scope>NUCLEOTIDE SEQUENCE [LARGE SCALE GENOMIC DNA]</scope>
    <source>
        <strain evidence="3">AWRI3579</strain>
    </source>
</reference>
<protein>
    <submittedName>
        <fullName evidence="2">Uncharacterized protein</fullName>
    </submittedName>
</protein>
<dbReference type="Proteomes" id="UP000095728">
    <property type="component" value="Unassembled WGS sequence"/>
</dbReference>
<gene>
    <name evidence="2" type="ORF">AWRI3579_g620</name>
</gene>
<proteinExistence type="predicted"/>
<feature type="compositionally biased region" description="Basic residues" evidence="1">
    <location>
        <begin position="1"/>
        <end position="10"/>
    </location>
</feature>
<feature type="compositionally biased region" description="Low complexity" evidence="1">
    <location>
        <begin position="43"/>
        <end position="57"/>
    </location>
</feature>
<accession>A0A1E5RN06</accession>
<sequence length="272" mass="31249">MSSFHTNHKFANKESVDKHKTSTFNTSKKKIEYKGKKSTHCVTNNNNSNTESFFNENKNQRSPKIKDYCSKPKPKHSNNVITPNEIYKTKSISTQTDDRVSLQLFNMFKTTDTTGGFVKSDEENNKMLLENNKQNRAEIHKRRKNSNFSDTSTSSNQTLFDEFACSTFQPQPEMINDTKHFAGHDKSSSDGHFFPMNYYLNKETLMSFQNKKDISRLDENAIDRDISGDGNETFKESKDNDNVHAIPNDHPLTMVESRQVEALARLNNLSHA</sequence>
<keyword evidence="3" id="KW-1185">Reference proteome</keyword>
<dbReference type="EMBL" id="LPNM01000005">
    <property type="protein sequence ID" value="OEJ88270.1"/>
    <property type="molecule type" value="Genomic_DNA"/>
</dbReference>
<comment type="caution">
    <text evidence="2">The sequence shown here is derived from an EMBL/GenBank/DDBJ whole genome shotgun (WGS) entry which is preliminary data.</text>
</comment>
<organism evidence="2 3">
    <name type="scientific">Hanseniaspora osmophila</name>
    <dbReference type="NCBI Taxonomy" id="56408"/>
    <lineage>
        <taxon>Eukaryota</taxon>
        <taxon>Fungi</taxon>
        <taxon>Dikarya</taxon>
        <taxon>Ascomycota</taxon>
        <taxon>Saccharomycotina</taxon>
        <taxon>Saccharomycetes</taxon>
        <taxon>Saccharomycodales</taxon>
        <taxon>Saccharomycodaceae</taxon>
        <taxon>Hanseniaspora</taxon>
    </lineage>
</organism>
<dbReference type="InParanoid" id="A0A1E5RN06"/>
<feature type="compositionally biased region" description="Basic and acidic residues" evidence="1">
    <location>
        <begin position="11"/>
        <end position="20"/>
    </location>
</feature>
<evidence type="ECO:0000256" key="1">
    <source>
        <dbReference type="SAM" id="MobiDB-lite"/>
    </source>
</evidence>
<feature type="region of interest" description="Disordered" evidence="1">
    <location>
        <begin position="1"/>
        <end position="81"/>
    </location>
</feature>